<sequence length="159" mass="17386">MDTSMIQGYHTQPPFFFSTALAFSKYLQSQTQQMLAQINIQLPDDLDLLGLQEQDKKNLLATLEEYNKVVARSCVESASCKRFFMIDRFQALKDTSLGFQLVSSTPSPSSSSPPPSGLHPPLVLPPPPGFSPALAPTLLTSLSTPSFDHPGCMRPLPCT</sequence>
<feature type="compositionally biased region" description="Pro residues" evidence="1">
    <location>
        <begin position="111"/>
        <end position="125"/>
    </location>
</feature>
<accession>A0A0C3AYC0</accession>
<dbReference type="AlphaFoldDB" id="A0A0C3AYC0"/>
<gene>
    <name evidence="2" type="ORF">PILCRDRAFT_10668</name>
</gene>
<proteinExistence type="predicted"/>
<evidence type="ECO:0000313" key="3">
    <source>
        <dbReference type="Proteomes" id="UP000054166"/>
    </source>
</evidence>
<keyword evidence="3" id="KW-1185">Reference proteome</keyword>
<evidence type="ECO:0000256" key="1">
    <source>
        <dbReference type="SAM" id="MobiDB-lite"/>
    </source>
</evidence>
<organism evidence="2 3">
    <name type="scientific">Piloderma croceum (strain F 1598)</name>
    <dbReference type="NCBI Taxonomy" id="765440"/>
    <lineage>
        <taxon>Eukaryota</taxon>
        <taxon>Fungi</taxon>
        <taxon>Dikarya</taxon>
        <taxon>Basidiomycota</taxon>
        <taxon>Agaricomycotina</taxon>
        <taxon>Agaricomycetes</taxon>
        <taxon>Agaricomycetidae</taxon>
        <taxon>Atheliales</taxon>
        <taxon>Atheliaceae</taxon>
        <taxon>Piloderma</taxon>
    </lineage>
</organism>
<name>A0A0C3AYC0_PILCF</name>
<dbReference type="HOGENOM" id="CLU_1661461_0_0_1"/>
<reference evidence="3" key="2">
    <citation type="submission" date="2015-01" db="EMBL/GenBank/DDBJ databases">
        <title>Evolutionary Origins and Diversification of the Mycorrhizal Mutualists.</title>
        <authorList>
            <consortium name="DOE Joint Genome Institute"/>
            <consortium name="Mycorrhizal Genomics Consortium"/>
            <person name="Kohler A."/>
            <person name="Kuo A."/>
            <person name="Nagy L.G."/>
            <person name="Floudas D."/>
            <person name="Copeland A."/>
            <person name="Barry K.W."/>
            <person name="Cichocki N."/>
            <person name="Veneault-Fourrey C."/>
            <person name="LaButti K."/>
            <person name="Lindquist E.A."/>
            <person name="Lipzen A."/>
            <person name="Lundell T."/>
            <person name="Morin E."/>
            <person name="Murat C."/>
            <person name="Riley R."/>
            <person name="Ohm R."/>
            <person name="Sun H."/>
            <person name="Tunlid A."/>
            <person name="Henrissat B."/>
            <person name="Grigoriev I.V."/>
            <person name="Hibbett D.S."/>
            <person name="Martin F."/>
        </authorList>
    </citation>
    <scope>NUCLEOTIDE SEQUENCE [LARGE SCALE GENOMIC DNA]</scope>
    <source>
        <strain evidence="3">F 1598</strain>
    </source>
</reference>
<feature type="region of interest" description="Disordered" evidence="1">
    <location>
        <begin position="103"/>
        <end position="125"/>
    </location>
</feature>
<protein>
    <submittedName>
        <fullName evidence="2">Uncharacterized protein</fullName>
    </submittedName>
</protein>
<reference evidence="2 3" key="1">
    <citation type="submission" date="2014-04" db="EMBL/GenBank/DDBJ databases">
        <authorList>
            <consortium name="DOE Joint Genome Institute"/>
            <person name="Kuo A."/>
            <person name="Tarkka M."/>
            <person name="Buscot F."/>
            <person name="Kohler A."/>
            <person name="Nagy L.G."/>
            <person name="Floudas D."/>
            <person name="Copeland A."/>
            <person name="Barry K.W."/>
            <person name="Cichocki N."/>
            <person name="Veneault-Fourrey C."/>
            <person name="LaButti K."/>
            <person name="Lindquist E.A."/>
            <person name="Lipzen A."/>
            <person name="Lundell T."/>
            <person name="Morin E."/>
            <person name="Murat C."/>
            <person name="Sun H."/>
            <person name="Tunlid A."/>
            <person name="Henrissat B."/>
            <person name="Grigoriev I.V."/>
            <person name="Hibbett D.S."/>
            <person name="Martin F."/>
            <person name="Nordberg H.P."/>
            <person name="Cantor M.N."/>
            <person name="Hua S.X."/>
        </authorList>
    </citation>
    <scope>NUCLEOTIDE SEQUENCE [LARGE SCALE GENOMIC DNA]</scope>
    <source>
        <strain evidence="2 3">F 1598</strain>
    </source>
</reference>
<dbReference type="InParanoid" id="A0A0C3AYC0"/>
<dbReference type="EMBL" id="KN833012">
    <property type="protein sequence ID" value="KIM79008.1"/>
    <property type="molecule type" value="Genomic_DNA"/>
</dbReference>
<dbReference type="Proteomes" id="UP000054166">
    <property type="component" value="Unassembled WGS sequence"/>
</dbReference>
<evidence type="ECO:0000313" key="2">
    <source>
        <dbReference type="EMBL" id="KIM79008.1"/>
    </source>
</evidence>